<sequence>MGTHSLSRRALLGFWLLFLIFAVSFCYGDDKTVEVVGIGECADCAESNVKASEAFSGLSVNIDCKLANGEVKTRGVGKLDEEGKFKISLPQAIVKDGKLKEECFAQLHSASAVPCPVHNGIEDSKIVFKSKIDGKQTFGPAEKLKFSRVTCTSDFTFDRLKLRPPKFPPSLRITYLGKKPLFPSVPIYKKPFPPSVPIYKKPFPPSVPIYKKPFPPSVPIYKKPFPPPVPIYKKPLPPLVPMYKKPLPPLVPTPIPIYKPKPPISKP</sequence>
<feature type="signal peptide" evidence="1">
    <location>
        <begin position="1"/>
        <end position="28"/>
    </location>
</feature>
<protein>
    <recommendedName>
        <fullName evidence="4">Proline-rich protein</fullName>
    </recommendedName>
</protein>
<evidence type="ECO:0000313" key="3">
    <source>
        <dbReference type="Proteomes" id="UP000325577"/>
    </source>
</evidence>
<organism evidence="2 3">
    <name type="scientific">Nyssa sinensis</name>
    <dbReference type="NCBI Taxonomy" id="561372"/>
    <lineage>
        <taxon>Eukaryota</taxon>
        <taxon>Viridiplantae</taxon>
        <taxon>Streptophyta</taxon>
        <taxon>Embryophyta</taxon>
        <taxon>Tracheophyta</taxon>
        <taxon>Spermatophyta</taxon>
        <taxon>Magnoliopsida</taxon>
        <taxon>eudicotyledons</taxon>
        <taxon>Gunneridae</taxon>
        <taxon>Pentapetalae</taxon>
        <taxon>asterids</taxon>
        <taxon>Cornales</taxon>
        <taxon>Nyssaceae</taxon>
        <taxon>Nyssa</taxon>
    </lineage>
</organism>
<gene>
    <name evidence="2" type="ORF">F0562_028492</name>
</gene>
<dbReference type="EMBL" id="CM018039">
    <property type="protein sequence ID" value="KAA8536014.1"/>
    <property type="molecule type" value="Genomic_DNA"/>
</dbReference>
<keyword evidence="1" id="KW-0732">Signal</keyword>
<proteinExistence type="predicted"/>
<dbReference type="OrthoDB" id="692967at2759"/>
<name>A0A5J5B087_9ASTE</name>
<dbReference type="PANTHER" id="PTHR33935:SF22">
    <property type="entry name" value="OS10G0149400 PROTEIN"/>
    <property type="match status" value="1"/>
</dbReference>
<keyword evidence="3" id="KW-1185">Reference proteome</keyword>
<dbReference type="AlphaFoldDB" id="A0A5J5B087"/>
<accession>A0A5J5B087</accession>
<reference evidence="2 3" key="1">
    <citation type="submission" date="2019-09" db="EMBL/GenBank/DDBJ databases">
        <title>A chromosome-level genome assembly of the Chinese tupelo Nyssa sinensis.</title>
        <authorList>
            <person name="Yang X."/>
            <person name="Kang M."/>
            <person name="Yang Y."/>
            <person name="Xiong H."/>
            <person name="Wang M."/>
            <person name="Zhang Z."/>
            <person name="Wang Z."/>
            <person name="Wu H."/>
            <person name="Ma T."/>
            <person name="Liu J."/>
            <person name="Xi Z."/>
        </authorList>
    </citation>
    <scope>NUCLEOTIDE SEQUENCE [LARGE SCALE GENOMIC DNA]</scope>
    <source>
        <strain evidence="2">J267</strain>
        <tissue evidence="2">Leaf</tissue>
    </source>
</reference>
<dbReference type="Pfam" id="PF01190">
    <property type="entry name" value="Pollen_Ole_e_1"/>
    <property type="match status" value="1"/>
</dbReference>
<evidence type="ECO:0000313" key="2">
    <source>
        <dbReference type="EMBL" id="KAA8536014.1"/>
    </source>
</evidence>
<evidence type="ECO:0008006" key="4">
    <source>
        <dbReference type="Google" id="ProtNLM"/>
    </source>
</evidence>
<dbReference type="PANTHER" id="PTHR33935">
    <property type="entry name" value="OS10G0148100 PROTEIN"/>
    <property type="match status" value="1"/>
</dbReference>
<evidence type="ECO:0000256" key="1">
    <source>
        <dbReference type="SAM" id="SignalP"/>
    </source>
</evidence>
<dbReference type="Proteomes" id="UP000325577">
    <property type="component" value="Linkage Group LG16"/>
</dbReference>
<feature type="chain" id="PRO_5023854747" description="Proline-rich protein" evidence="1">
    <location>
        <begin position="29"/>
        <end position="267"/>
    </location>
</feature>